<name>A0A0V1LPY3_9BILA</name>
<evidence type="ECO:0000313" key="2">
    <source>
        <dbReference type="Proteomes" id="UP000054721"/>
    </source>
</evidence>
<dbReference type="AlphaFoldDB" id="A0A0V1LPY3"/>
<sequence length="171" mass="18786">MVDSRLRSATVIEAPMMSHGKSSGSRFSATFTKNDVFEATSKVLIAKAPSHRNASDKTGEIGHENLAPLVSYKFSETESVLGTWKFSSKFSLSFPTPGCAWQIGSMRCKVKNGSQHTVKPLTTMQTTTIARRSLACRDEANRRLVIEISVLKSPENEWNLLPASGPPLSWL</sequence>
<organism evidence="1 2">
    <name type="scientific">Trichinella nativa</name>
    <dbReference type="NCBI Taxonomy" id="6335"/>
    <lineage>
        <taxon>Eukaryota</taxon>
        <taxon>Metazoa</taxon>
        <taxon>Ecdysozoa</taxon>
        <taxon>Nematoda</taxon>
        <taxon>Enoplea</taxon>
        <taxon>Dorylaimia</taxon>
        <taxon>Trichinellida</taxon>
        <taxon>Trichinellidae</taxon>
        <taxon>Trichinella</taxon>
    </lineage>
</organism>
<keyword evidence="2" id="KW-1185">Reference proteome</keyword>
<protein>
    <submittedName>
        <fullName evidence="1">Uncharacterized protein</fullName>
    </submittedName>
</protein>
<accession>A0A0V1LPY3</accession>
<gene>
    <name evidence="1" type="ORF">T02_15123</name>
</gene>
<dbReference type="Proteomes" id="UP000054721">
    <property type="component" value="Unassembled WGS sequence"/>
</dbReference>
<reference evidence="1 2" key="1">
    <citation type="submission" date="2015-05" db="EMBL/GenBank/DDBJ databases">
        <title>Evolution of Trichinella species and genotypes.</title>
        <authorList>
            <person name="Korhonen P.K."/>
            <person name="Edoardo P."/>
            <person name="Giuseppe L.R."/>
            <person name="Gasser R.B."/>
        </authorList>
    </citation>
    <scope>NUCLEOTIDE SEQUENCE [LARGE SCALE GENOMIC DNA]</scope>
    <source>
        <strain evidence="1">ISS10</strain>
    </source>
</reference>
<dbReference type="EMBL" id="JYDW01000021">
    <property type="protein sequence ID" value="KRZ61150.1"/>
    <property type="molecule type" value="Genomic_DNA"/>
</dbReference>
<evidence type="ECO:0000313" key="1">
    <source>
        <dbReference type="EMBL" id="KRZ61150.1"/>
    </source>
</evidence>
<dbReference type="OrthoDB" id="5913290at2759"/>
<comment type="caution">
    <text evidence="1">The sequence shown here is derived from an EMBL/GenBank/DDBJ whole genome shotgun (WGS) entry which is preliminary data.</text>
</comment>
<proteinExistence type="predicted"/>